<sequence>MRKLDSIIQKPYSEEGRRDRHRHRIHIKNAPTTSFPKAPKGLPIDFYEVHWFNGKLPSQQRILADVGTIAFLRDASKSLDFTDEDEKMGDKRFTDKNWDEATKKYNLDFLVLPDDESDESRDSDDTDYGEIIDLEFSDEDQNNSANEDEQEESTPKKYSKGKHKATEDNSQEYKMEIEDEYGRSMFVGGLTENEWNNWQ</sequence>
<gene>
    <name evidence="2" type="ORF">O181_063194</name>
</gene>
<evidence type="ECO:0000313" key="3">
    <source>
        <dbReference type="Proteomes" id="UP000765509"/>
    </source>
</evidence>
<dbReference type="Proteomes" id="UP000765509">
    <property type="component" value="Unassembled WGS sequence"/>
</dbReference>
<evidence type="ECO:0000313" key="2">
    <source>
        <dbReference type="EMBL" id="MBW0523479.1"/>
    </source>
</evidence>
<dbReference type="EMBL" id="AVOT02030312">
    <property type="protein sequence ID" value="MBW0523479.1"/>
    <property type="molecule type" value="Genomic_DNA"/>
</dbReference>
<keyword evidence="3" id="KW-1185">Reference proteome</keyword>
<comment type="caution">
    <text evidence="2">The sequence shown here is derived from an EMBL/GenBank/DDBJ whole genome shotgun (WGS) entry which is preliminary data.</text>
</comment>
<name>A0A9Q3I2B4_9BASI</name>
<accession>A0A9Q3I2B4</accession>
<feature type="compositionally biased region" description="Acidic residues" evidence="1">
    <location>
        <begin position="134"/>
        <end position="152"/>
    </location>
</feature>
<feature type="region of interest" description="Disordered" evidence="1">
    <location>
        <begin position="134"/>
        <end position="176"/>
    </location>
</feature>
<dbReference type="AlphaFoldDB" id="A0A9Q3I2B4"/>
<reference evidence="2" key="1">
    <citation type="submission" date="2021-03" db="EMBL/GenBank/DDBJ databases">
        <title>Draft genome sequence of rust myrtle Austropuccinia psidii MF-1, a brazilian biotype.</title>
        <authorList>
            <person name="Quecine M.C."/>
            <person name="Pachon D.M.R."/>
            <person name="Bonatelli M.L."/>
            <person name="Correr F.H."/>
            <person name="Franceschini L.M."/>
            <person name="Leite T.F."/>
            <person name="Margarido G.R.A."/>
            <person name="Almeida C.A."/>
            <person name="Ferrarezi J.A."/>
            <person name="Labate C.A."/>
        </authorList>
    </citation>
    <scope>NUCLEOTIDE SEQUENCE</scope>
    <source>
        <strain evidence="2">MF-1</strain>
    </source>
</reference>
<proteinExistence type="predicted"/>
<feature type="compositionally biased region" description="Basic and acidic residues" evidence="1">
    <location>
        <begin position="164"/>
        <end position="176"/>
    </location>
</feature>
<evidence type="ECO:0000256" key="1">
    <source>
        <dbReference type="SAM" id="MobiDB-lite"/>
    </source>
</evidence>
<organism evidence="2 3">
    <name type="scientific">Austropuccinia psidii MF-1</name>
    <dbReference type="NCBI Taxonomy" id="1389203"/>
    <lineage>
        <taxon>Eukaryota</taxon>
        <taxon>Fungi</taxon>
        <taxon>Dikarya</taxon>
        <taxon>Basidiomycota</taxon>
        <taxon>Pucciniomycotina</taxon>
        <taxon>Pucciniomycetes</taxon>
        <taxon>Pucciniales</taxon>
        <taxon>Sphaerophragmiaceae</taxon>
        <taxon>Austropuccinia</taxon>
    </lineage>
</organism>
<protein>
    <submittedName>
        <fullName evidence="2">Uncharacterized protein</fullName>
    </submittedName>
</protein>
<feature type="region of interest" description="Disordered" evidence="1">
    <location>
        <begin position="1"/>
        <end position="20"/>
    </location>
</feature>